<feature type="region of interest" description="Disordered" evidence="1">
    <location>
        <begin position="106"/>
        <end position="128"/>
    </location>
</feature>
<dbReference type="AlphaFoldDB" id="A0A1V9ZGN7"/>
<proteinExistence type="predicted"/>
<dbReference type="InterPro" id="IPR019340">
    <property type="entry name" value="Histone_AcTrfase_su3"/>
</dbReference>
<feature type="compositionally biased region" description="Basic residues" evidence="1">
    <location>
        <begin position="375"/>
        <end position="397"/>
    </location>
</feature>
<evidence type="ECO:0000313" key="3">
    <source>
        <dbReference type="Proteomes" id="UP000243579"/>
    </source>
</evidence>
<accession>A0A1V9ZGN7</accession>
<sequence>MVSSAPPSIFREPPLGVRRPAAADHLTVLPGPKRPEDASSRLWVQHARFPTIKKACGTPESFRGMKRQTSARVLQELRSAKAVVDEQLEDFRRKLQELDLWIAAGHTAPAPSSPQHMTKKKHSKKRAYAGETTRDNATMPLTSVLGDEAQMPTTQPLVDSIGLPPPAKSLLDPNIAALPDDSDAPCTTKGCWQFVCDLGFFQPLTTAMIERALEIEHTSVSSPMEPTTDSDDGSPSSSLVPCPPPHRAVAKEAESDASRERLTSNLLDAVIEVANEVDDLPPEKPADGQATVVELDGANIYLRKELVAIGVVPKDDETAADDEISAELRKCERQLHDQLQQTNRLKSLLYLSVQARAAHEANDTMEATLKKYHKLLRKQDSKRKRKHAAKHSSKRKQLAPSSKLL</sequence>
<organism evidence="2 3">
    <name type="scientific">Achlya hypogyna</name>
    <name type="common">Oomycete</name>
    <name type="synonym">Protoachlya hypogyna</name>
    <dbReference type="NCBI Taxonomy" id="1202772"/>
    <lineage>
        <taxon>Eukaryota</taxon>
        <taxon>Sar</taxon>
        <taxon>Stramenopiles</taxon>
        <taxon>Oomycota</taxon>
        <taxon>Saprolegniomycetes</taxon>
        <taxon>Saprolegniales</taxon>
        <taxon>Achlyaceae</taxon>
        <taxon>Achlya</taxon>
    </lineage>
</organism>
<evidence type="ECO:0000313" key="2">
    <source>
        <dbReference type="EMBL" id="OQR97117.1"/>
    </source>
</evidence>
<feature type="region of interest" description="Disordered" evidence="1">
    <location>
        <begin position="375"/>
        <end position="405"/>
    </location>
</feature>
<dbReference type="Proteomes" id="UP000243579">
    <property type="component" value="Unassembled WGS sequence"/>
</dbReference>
<feature type="region of interest" description="Disordered" evidence="1">
    <location>
        <begin position="218"/>
        <end position="246"/>
    </location>
</feature>
<gene>
    <name evidence="2" type="ORF">ACHHYP_12674</name>
</gene>
<evidence type="ECO:0000256" key="1">
    <source>
        <dbReference type="SAM" id="MobiDB-lite"/>
    </source>
</evidence>
<feature type="compositionally biased region" description="Basic residues" evidence="1">
    <location>
        <begin position="117"/>
        <end position="127"/>
    </location>
</feature>
<protein>
    <submittedName>
        <fullName evidence="2">Uncharacterized protein</fullName>
    </submittedName>
</protein>
<name>A0A1V9ZGN7_ACHHY</name>
<dbReference type="OrthoDB" id="79814at2759"/>
<comment type="caution">
    <text evidence="2">The sequence shown here is derived from an EMBL/GenBank/DDBJ whole genome shotgun (WGS) entry which is preliminary data.</text>
</comment>
<dbReference type="Pfam" id="PF10198">
    <property type="entry name" value="Ada3"/>
    <property type="match status" value="1"/>
</dbReference>
<dbReference type="EMBL" id="JNBR01000122">
    <property type="protein sequence ID" value="OQR97117.1"/>
    <property type="molecule type" value="Genomic_DNA"/>
</dbReference>
<keyword evidence="3" id="KW-1185">Reference proteome</keyword>
<reference evidence="2 3" key="1">
    <citation type="journal article" date="2014" name="Genome Biol. Evol.">
        <title>The secreted proteins of Achlya hypogyna and Thraustotheca clavata identify the ancestral oomycete secretome and reveal gene acquisitions by horizontal gene transfer.</title>
        <authorList>
            <person name="Misner I."/>
            <person name="Blouin N."/>
            <person name="Leonard G."/>
            <person name="Richards T.A."/>
            <person name="Lane C.E."/>
        </authorList>
    </citation>
    <scope>NUCLEOTIDE SEQUENCE [LARGE SCALE GENOMIC DNA]</scope>
    <source>
        <strain evidence="2 3">ATCC 48635</strain>
    </source>
</reference>